<organism evidence="1 2">
    <name type="scientific">Streptosporangium algeriense</name>
    <dbReference type="NCBI Taxonomy" id="1682748"/>
    <lineage>
        <taxon>Bacteria</taxon>
        <taxon>Bacillati</taxon>
        <taxon>Actinomycetota</taxon>
        <taxon>Actinomycetes</taxon>
        <taxon>Streptosporangiales</taxon>
        <taxon>Streptosporangiaceae</taxon>
        <taxon>Streptosporangium</taxon>
    </lineage>
</organism>
<sequence>MPTGFGWIVFSNARWEQANRRTARHRVRETAAGVFRDFTALPVTASKSAFRDVPKGRAAEFTAFDAHTGRTGVLIRVHEYPDTRHARLAHLRRCFAYTLMSPDPDRPTYREVKRTAGWSVWDLAV</sequence>
<protein>
    <submittedName>
        <fullName evidence="1">Uncharacterized protein</fullName>
    </submittedName>
</protein>
<evidence type="ECO:0000313" key="1">
    <source>
        <dbReference type="EMBL" id="MFD0884168.1"/>
    </source>
</evidence>
<dbReference type="Proteomes" id="UP001597024">
    <property type="component" value="Unassembled WGS sequence"/>
</dbReference>
<dbReference type="EMBL" id="JBHTHX010000125">
    <property type="protein sequence ID" value="MFD0884168.1"/>
    <property type="molecule type" value="Genomic_DNA"/>
</dbReference>
<reference evidence="2" key="1">
    <citation type="journal article" date="2019" name="Int. J. Syst. Evol. Microbiol.">
        <title>The Global Catalogue of Microorganisms (GCM) 10K type strain sequencing project: providing services to taxonomists for standard genome sequencing and annotation.</title>
        <authorList>
            <consortium name="The Broad Institute Genomics Platform"/>
            <consortium name="The Broad Institute Genome Sequencing Center for Infectious Disease"/>
            <person name="Wu L."/>
            <person name="Ma J."/>
        </authorList>
    </citation>
    <scope>NUCLEOTIDE SEQUENCE [LARGE SCALE GENOMIC DNA]</scope>
    <source>
        <strain evidence="2">CCUG 62974</strain>
    </source>
</reference>
<gene>
    <name evidence="1" type="ORF">ACFQ08_06345</name>
</gene>
<proteinExistence type="predicted"/>
<name>A0ABW3DNG0_9ACTN</name>
<evidence type="ECO:0000313" key="2">
    <source>
        <dbReference type="Proteomes" id="UP001597024"/>
    </source>
</evidence>
<accession>A0ABW3DNG0</accession>
<keyword evidence="2" id="KW-1185">Reference proteome</keyword>
<comment type="caution">
    <text evidence="1">The sequence shown here is derived from an EMBL/GenBank/DDBJ whole genome shotgun (WGS) entry which is preliminary data.</text>
</comment>